<feature type="transmembrane region" description="Helical" evidence="2">
    <location>
        <begin position="169"/>
        <end position="186"/>
    </location>
</feature>
<keyword evidence="2" id="KW-0472">Membrane</keyword>
<proteinExistence type="predicted"/>
<accession>A0A918HWE2</accession>
<feature type="transmembrane region" description="Helical" evidence="2">
    <location>
        <begin position="140"/>
        <end position="163"/>
    </location>
</feature>
<evidence type="ECO:0000259" key="3">
    <source>
        <dbReference type="Pfam" id="PF20177"/>
    </source>
</evidence>
<dbReference type="EMBL" id="BMTP01000005">
    <property type="protein sequence ID" value="GGU37067.1"/>
    <property type="molecule type" value="Genomic_DNA"/>
</dbReference>
<dbReference type="InterPro" id="IPR046672">
    <property type="entry name" value="DUF6542"/>
</dbReference>
<sequence>MAKVTQRACPSPDSRAIPTYVVRVEQHRNSPPQRRQRAQAPAGPAGPVAPAASTAPAAAPAAPGALPPGALIDGGGVRSVGARPARPPARPGGTAAPGGRGGPGGPGTPGGGPRRPGGRPGGRAVPPVVLALRRLPAPRLTGLGAGLFATASMFVLGCLDRLLFGGSPLVYGLLFLPVSALTALWVREADLVTAPIGVPIAFAVGVLPIAGGTGGLGGRIMAVVTTLAVHAGWLYGGTLVAGLITSVRKVRQMGRRQRTTAAAARATQR</sequence>
<feature type="compositionally biased region" description="Low complexity" evidence="1">
    <location>
        <begin position="38"/>
        <end position="70"/>
    </location>
</feature>
<organism evidence="4 5">
    <name type="scientific">Streptomyces lavendofoliae</name>
    <dbReference type="NCBI Taxonomy" id="67314"/>
    <lineage>
        <taxon>Bacteria</taxon>
        <taxon>Bacillati</taxon>
        <taxon>Actinomycetota</taxon>
        <taxon>Actinomycetes</taxon>
        <taxon>Kitasatosporales</taxon>
        <taxon>Streptomycetaceae</taxon>
        <taxon>Streptomyces</taxon>
    </lineage>
</organism>
<dbReference type="Proteomes" id="UP000636661">
    <property type="component" value="Unassembled WGS sequence"/>
</dbReference>
<keyword evidence="2" id="KW-0812">Transmembrane</keyword>
<feature type="region of interest" description="Disordered" evidence="1">
    <location>
        <begin position="1"/>
        <end position="125"/>
    </location>
</feature>
<feature type="transmembrane region" description="Helical" evidence="2">
    <location>
        <begin position="198"/>
        <end position="221"/>
    </location>
</feature>
<evidence type="ECO:0000256" key="2">
    <source>
        <dbReference type="SAM" id="Phobius"/>
    </source>
</evidence>
<keyword evidence="2" id="KW-1133">Transmembrane helix</keyword>
<name>A0A918HWE2_9ACTN</name>
<feature type="domain" description="DUF6542" evidence="3">
    <location>
        <begin position="139"/>
        <end position="252"/>
    </location>
</feature>
<dbReference type="Pfam" id="PF20177">
    <property type="entry name" value="DUF6542"/>
    <property type="match status" value="1"/>
</dbReference>
<reference evidence="4" key="2">
    <citation type="submission" date="2020-09" db="EMBL/GenBank/DDBJ databases">
        <authorList>
            <person name="Sun Q."/>
            <person name="Ohkuma M."/>
        </authorList>
    </citation>
    <scope>NUCLEOTIDE SEQUENCE</scope>
    <source>
        <strain evidence="4">JCM 4391</strain>
    </source>
</reference>
<evidence type="ECO:0000256" key="1">
    <source>
        <dbReference type="SAM" id="MobiDB-lite"/>
    </source>
</evidence>
<feature type="compositionally biased region" description="Gly residues" evidence="1">
    <location>
        <begin position="95"/>
        <end position="121"/>
    </location>
</feature>
<feature type="transmembrane region" description="Helical" evidence="2">
    <location>
        <begin position="227"/>
        <end position="247"/>
    </location>
</feature>
<evidence type="ECO:0000313" key="5">
    <source>
        <dbReference type="Proteomes" id="UP000636661"/>
    </source>
</evidence>
<protein>
    <recommendedName>
        <fullName evidence="3">DUF6542 domain-containing protein</fullName>
    </recommendedName>
</protein>
<evidence type="ECO:0000313" key="4">
    <source>
        <dbReference type="EMBL" id="GGU37067.1"/>
    </source>
</evidence>
<dbReference type="AlphaFoldDB" id="A0A918HWE2"/>
<gene>
    <name evidence="4" type="ORF">GCM10010274_25700</name>
</gene>
<reference evidence="4" key="1">
    <citation type="journal article" date="2014" name="Int. J. Syst. Evol. Microbiol.">
        <title>Complete genome sequence of Corynebacterium casei LMG S-19264T (=DSM 44701T), isolated from a smear-ripened cheese.</title>
        <authorList>
            <consortium name="US DOE Joint Genome Institute (JGI-PGF)"/>
            <person name="Walter F."/>
            <person name="Albersmeier A."/>
            <person name="Kalinowski J."/>
            <person name="Ruckert C."/>
        </authorList>
    </citation>
    <scope>NUCLEOTIDE SEQUENCE</scope>
    <source>
        <strain evidence="4">JCM 4391</strain>
    </source>
</reference>
<comment type="caution">
    <text evidence="4">The sequence shown here is derived from an EMBL/GenBank/DDBJ whole genome shotgun (WGS) entry which is preliminary data.</text>
</comment>
<keyword evidence="5" id="KW-1185">Reference proteome</keyword>